<dbReference type="Gene3D" id="3.20.20.190">
    <property type="entry name" value="Phosphatidylinositol (PI) phosphodiesterase"/>
    <property type="match status" value="1"/>
</dbReference>
<dbReference type="PANTHER" id="PTHR31571">
    <property type="entry name" value="ALTERED INHERITANCE OF MITOCHONDRIA PROTEIN 6"/>
    <property type="match status" value="1"/>
</dbReference>
<feature type="signal peptide" evidence="3">
    <location>
        <begin position="1"/>
        <end position="17"/>
    </location>
</feature>
<dbReference type="Proteomes" id="UP001213623">
    <property type="component" value="Chromosome 2"/>
</dbReference>
<keyword evidence="3" id="KW-0732">Signal</keyword>
<protein>
    <recommendedName>
        <fullName evidence="2">Altered inheritance of mitochondria protein 6</fullName>
    </recommendedName>
</protein>
<organism evidence="4 5">
    <name type="scientific">Malassezia nana</name>
    <dbReference type="NCBI Taxonomy" id="180528"/>
    <lineage>
        <taxon>Eukaryota</taxon>
        <taxon>Fungi</taxon>
        <taxon>Dikarya</taxon>
        <taxon>Basidiomycota</taxon>
        <taxon>Ustilaginomycotina</taxon>
        <taxon>Malasseziomycetes</taxon>
        <taxon>Malasseziales</taxon>
        <taxon>Malasseziaceae</taxon>
        <taxon>Malassezia</taxon>
    </lineage>
</organism>
<proteinExistence type="inferred from homology"/>
<evidence type="ECO:0000256" key="3">
    <source>
        <dbReference type="SAM" id="SignalP"/>
    </source>
</evidence>
<sequence length="342" mass="38195">MLWLSVPVLLLVAVVDASKLVDKAPAETASYAPFGGKNASILQSPADWNRNTYPLFVHSHNDYERTVPVFEALSYGALSIESDVWLNPKDKQLYVGHDAFSLTSERTFDTLTVQPLVKAIEQANTANARYVNNSESELFSELQASVATSDSPWWNGYFSLGVGNTQPIQLLVDVKNDANRSWPLIVKALEPLRRRGFLTRYDHGKIIPGPVIVVGTGATPIDQVAPKHERDVFFDCEMSKLHEPMPKIHGVQYEWNSTLCPIASTDFVSAALNYTGIQAPSKKVNASLSRLIDEAHKRGIKTRFWDTPAWPIYARDRVNRLLLELGSDWINADDLQGVAREF</sequence>
<dbReference type="InterPro" id="IPR017946">
    <property type="entry name" value="PLC-like_Pdiesterase_TIM-brl"/>
</dbReference>
<keyword evidence="5" id="KW-1185">Reference proteome</keyword>
<feature type="chain" id="PRO_5042130323" description="Altered inheritance of mitochondria protein 6" evidence="3">
    <location>
        <begin position="18"/>
        <end position="342"/>
    </location>
</feature>
<comment type="similarity">
    <text evidence="1">Belongs to the AIM6 family.</text>
</comment>
<gene>
    <name evidence="4" type="ORF">MNAN1_000800</name>
</gene>
<reference evidence="4" key="1">
    <citation type="submission" date="2023-03" db="EMBL/GenBank/DDBJ databases">
        <title>Mating type loci evolution in Malassezia.</title>
        <authorList>
            <person name="Coelho M.A."/>
        </authorList>
    </citation>
    <scope>NUCLEOTIDE SEQUENCE</scope>
    <source>
        <strain evidence="4">CBS 9557</strain>
    </source>
</reference>
<evidence type="ECO:0000256" key="1">
    <source>
        <dbReference type="ARBA" id="ARBA00008858"/>
    </source>
</evidence>
<dbReference type="InterPro" id="IPR051236">
    <property type="entry name" value="HAT_RTT109-like"/>
</dbReference>
<name>A0AAF0EHV0_9BASI</name>
<dbReference type="GO" id="GO:0008081">
    <property type="term" value="F:phosphoric diester hydrolase activity"/>
    <property type="evidence" value="ECO:0007669"/>
    <property type="project" value="InterPro"/>
</dbReference>
<evidence type="ECO:0000313" key="5">
    <source>
        <dbReference type="Proteomes" id="UP001213623"/>
    </source>
</evidence>
<dbReference type="AlphaFoldDB" id="A0AAF0EHV0"/>
<accession>A0AAF0EHV0</accession>
<evidence type="ECO:0000256" key="2">
    <source>
        <dbReference type="ARBA" id="ARBA00014286"/>
    </source>
</evidence>
<dbReference type="PANTHER" id="PTHR31571:SF1">
    <property type="entry name" value="ALTERED INHERITANCE OF MITOCHONDRIA PROTEIN 6"/>
    <property type="match status" value="1"/>
</dbReference>
<dbReference type="GO" id="GO:0006629">
    <property type="term" value="P:lipid metabolic process"/>
    <property type="evidence" value="ECO:0007669"/>
    <property type="project" value="InterPro"/>
</dbReference>
<dbReference type="SUPFAM" id="SSF51695">
    <property type="entry name" value="PLC-like phosphodiesterases"/>
    <property type="match status" value="1"/>
</dbReference>
<dbReference type="EMBL" id="CP119893">
    <property type="protein sequence ID" value="WFD25834.1"/>
    <property type="molecule type" value="Genomic_DNA"/>
</dbReference>
<evidence type="ECO:0000313" key="4">
    <source>
        <dbReference type="EMBL" id="WFD25834.1"/>
    </source>
</evidence>